<feature type="chain" id="PRO_5046834466" description="Aromatic ring-opening dioxygenase LigA" evidence="3">
    <location>
        <begin position="39"/>
        <end position="432"/>
    </location>
</feature>
<feature type="region of interest" description="Disordered" evidence="1">
    <location>
        <begin position="184"/>
        <end position="235"/>
    </location>
</feature>
<dbReference type="EMBL" id="JBIBSM010000002">
    <property type="protein sequence ID" value="MFF8275544.1"/>
    <property type="molecule type" value="Genomic_DNA"/>
</dbReference>
<evidence type="ECO:0000313" key="5">
    <source>
        <dbReference type="Proteomes" id="UP001603013"/>
    </source>
</evidence>
<evidence type="ECO:0000256" key="3">
    <source>
        <dbReference type="SAM" id="SignalP"/>
    </source>
</evidence>
<keyword evidence="5" id="KW-1185">Reference proteome</keyword>
<sequence length="432" mass="45464">MKRQRGGIRTAGRLVAAACATATATVFVAGALPGRAWAAGESPYTFDGAAEQIDGAASSLDSQQLKAGQSYRDSIKKDGKLYYRVDLDAKQNAYVSVVAVPKPGARAEYGDGIKVSLQDGSGTQCGYQEASFGSAGFTRPVTAYAARTIEPDSSICQQAGAYYVLVERTSKAVSTPEDWELEIRHLTEPGVKKTGPTELPENWPSGTPQPPAGGPQKRQGGAGFHDATSLRQGEWRSDIKPGQTLFYRVPVDWGQQIFASAELGSSASGDTYVGNALVLSLDNPARGHVDQDTVGYDGDPATLALDPHRPVAFENRYSSNSYTSALRFAGWYYLSATLSPDIAKAYGDKPVPLTLRVNVTGTAKAGPAYDGDAGPFKVTEDDRDAAADGRSGAEADRSDVMRVVAAAGIGSGTVLVLGLGVWTVVARRRGAA</sequence>
<name>A0ABW6Y785_9ACTN</name>
<evidence type="ECO:0000256" key="2">
    <source>
        <dbReference type="SAM" id="Phobius"/>
    </source>
</evidence>
<feature type="compositionally biased region" description="Basic and acidic residues" evidence="1">
    <location>
        <begin position="378"/>
        <end position="393"/>
    </location>
</feature>
<keyword evidence="2" id="KW-0812">Transmembrane</keyword>
<feature type="transmembrane region" description="Helical" evidence="2">
    <location>
        <begin position="403"/>
        <end position="425"/>
    </location>
</feature>
<evidence type="ECO:0008006" key="6">
    <source>
        <dbReference type="Google" id="ProtNLM"/>
    </source>
</evidence>
<feature type="region of interest" description="Disordered" evidence="1">
    <location>
        <begin position="370"/>
        <end position="393"/>
    </location>
</feature>
<proteinExistence type="predicted"/>
<keyword evidence="3" id="KW-0732">Signal</keyword>
<evidence type="ECO:0000256" key="1">
    <source>
        <dbReference type="SAM" id="MobiDB-lite"/>
    </source>
</evidence>
<dbReference type="Proteomes" id="UP001603013">
    <property type="component" value="Unassembled WGS sequence"/>
</dbReference>
<keyword evidence="2" id="KW-1133">Transmembrane helix</keyword>
<evidence type="ECO:0000313" key="4">
    <source>
        <dbReference type="EMBL" id="MFF8275544.1"/>
    </source>
</evidence>
<dbReference type="RefSeq" id="WP_391933203.1">
    <property type="nucleotide sequence ID" value="NZ_JBIBSM010000002.1"/>
</dbReference>
<keyword evidence="2" id="KW-0472">Membrane</keyword>
<protein>
    <recommendedName>
        <fullName evidence="6">Aromatic ring-opening dioxygenase LigA</fullName>
    </recommendedName>
</protein>
<feature type="signal peptide" evidence="3">
    <location>
        <begin position="1"/>
        <end position="38"/>
    </location>
</feature>
<organism evidence="4 5">
    <name type="scientific">Streptomyces lateritius</name>
    <dbReference type="NCBI Taxonomy" id="67313"/>
    <lineage>
        <taxon>Bacteria</taxon>
        <taxon>Bacillati</taxon>
        <taxon>Actinomycetota</taxon>
        <taxon>Actinomycetes</taxon>
        <taxon>Kitasatosporales</taxon>
        <taxon>Streptomycetaceae</taxon>
        <taxon>Streptomyces</taxon>
    </lineage>
</organism>
<gene>
    <name evidence="4" type="ORF">ACF05T_05390</name>
</gene>
<comment type="caution">
    <text evidence="4">The sequence shown here is derived from an EMBL/GenBank/DDBJ whole genome shotgun (WGS) entry which is preliminary data.</text>
</comment>
<accession>A0ABW6Y785</accession>
<reference evidence="4 5" key="1">
    <citation type="submission" date="2024-10" db="EMBL/GenBank/DDBJ databases">
        <title>The Natural Products Discovery Center: Release of the First 8490 Sequenced Strains for Exploring Actinobacteria Biosynthetic Diversity.</title>
        <authorList>
            <person name="Kalkreuter E."/>
            <person name="Kautsar S.A."/>
            <person name="Yang D."/>
            <person name="Bader C.D."/>
            <person name="Teijaro C.N."/>
            <person name="Fluegel L."/>
            <person name="Davis C.M."/>
            <person name="Simpson J.R."/>
            <person name="Lauterbach L."/>
            <person name="Steele A.D."/>
            <person name="Gui C."/>
            <person name="Meng S."/>
            <person name="Li G."/>
            <person name="Viehrig K."/>
            <person name="Ye F."/>
            <person name="Su P."/>
            <person name="Kiefer A.F."/>
            <person name="Nichols A."/>
            <person name="Cepeda A.J."/>
            <person name="Yan W."/>
            <person name="Fan B."/>
            <person name="Jiang Y."/>
            <person name="Adhikari A."/>
            <person name="Zheng C.-J."/>
            <person name="Schuster L."/>
            <person name="Cowan T.M."/>
            <person name="Smanski M.J."/>
            <person name="Chevrette M.G."/>
            <person name="De Carvalho L.P.S."/>
            <person name="Shen B."/>
        </authorList>
    </citation>
    <scope>NUCLEOTIDE SEQUENCE [LARGE SCALE GENOMIC DNA]</scope>
    <source>
        <strain evidence="4 5">NPDC015755</strain>
    </source>
</reference>